<dbReference type="AlphaFoldDB" id="A0A177MFC7"/>
<evidence type="ECO:0000256" key="1">
    <source>
        <dbReference type="SAM" id="Phobius"/>
    </source>
</evidence>
<dbReference type="PANTHER" id="PTHR31876:SF26">
    <property type="entry name" value="PROTEIN LIKE COV 2"/>
    <property type="match status" value="1"/>
</dbReference>
<keyword evidence="1" id="KW-0812">Transmembrane</keyword>
<organism evidence="2 3">
    <name type="scientific">Methylomonas methanica</name>
    <dbReference type="NCBI Taxonomy" id="421"/>
    <lineage>
        <taxon>Bacteria</taxon>
        <taxon>Pseudomonadati</taxon>
        <taxon>Pseudomonadota</taxon>
        <taxon>Gammaproteobacteria</taxon>
        <taxon>Methylococcales</taxon>
        <taxon>Methylococcaceae</taxon>
        <taxon>Methylomonas</taxon>
    </lineage>
</organism>
<name>A0A177MFC7_METMH</name>
<dbReference type="Proteomes" id="UP000078090">
    <property type="component" value="Unassembled WGS sequence"/>
</dbReference>
<evidence type="ECO:0008006" key="4">
    <source>
        <dbReference type="Google" id="ProtNLM"/>
    </source>
</evidence>
<keyword evidence="1" id="KW-0472">Membrane</keyword>
<proteinExistence type="predicted"/>
<dbReference type="InterPro" id="IPR007462">
    <property type="entry name" value="COV1-like"/>
</dbReference>
<comment type="caution">
    <text evidence="2">The sequence shown here is derived from an EMBL/GenBank/DDBJ whole genome shotgun (WGS) entry which is preliminary data.</text>
</comment>
<sequence length="203" mass="23292">MKENIRKFLDYFLLGVLSVLPILVVVQIVVLIERLLRDTFLSVHGYYENYWMTAFLFTITILLLIFLGYRIRHGKGKTYMVSLLESYLEKLPILSTVYRVSKKIIGIFSGEGQDKPREVVYVEYPKDDVWVPAYVTNHKGELYVLYVPTSPNPTSGFTVMVHESKIVRSTMTFEEASSFVISVGVDFAKLEDAAAKLIQQHPK</sequence>
<dbReference type="RefSeq" id="WP_064008755.1">
    <property type="nucleotide sequence ID" value="NZ_LUUG01000072.1"/>
</dbReference>
<feature type="transmembrane region" description="Helical" evidence="1">
    <location>
        <begin position="50"/>
        <end position="69"/>
    </location>
</feature>
<keyword evidence="1" id="KW-1133">Transmembrane helix</keyword>
<dbReference type="OrthoDB" id="9780267at2"/>
<feature type="transmembrane region" description="Helical" evidence="1">
    <location>
        <begin position="12"/>
        <end position="30"/>
    </location>
</feature>
<protein>
    <recommendedName>
        <fullName evidence="4">DUF502 domain-containing protein</fullName>
    </recommendedName>
</protein>
<dbReference type="EMBL" id="LUUG01000072">
    <property type="protein sequence ID" value="OAI04362.1"/>
    <property type="molecule type" value="Genomic_DNA"/>
</dbReference>
<dbReference type="PANTHER" id="PTHR31876">
    <property type="entry name" value="COV-LIKE PROTEIN 1"/>
    <property type="match status" value="1"/>
</dbReference>
<evidence type="ECO:0000313" key="3">
    <source>
        <dbReference type="Proteomes" id="UP000078090"/>
    </source>
</evidence>
<reference evidence="3" key="1">
    <citation type="submission" date="2016-03" db="EMBL/GenBank/DDBJ databases">
        <authorList>
            <person name="Heylen K."/>
            <person name="De Vos P."/>
            <person name="Vekeman B."/>
        </authorList>
    </citation>
    <scope>NUCLEOTIDE SEQUENCE [LARGE SCALE GENOMIC DNA]</scope>
    <source>
        <strain evidence="3">R-45363</strain>
    </source>
</reference>
<gene>
    <name evidence="2" type="ORF">A1332_14455</name>
</gene>
<accession>A0A177MFC7</accession>
<dbReference type="Pfam" id="PF04367">
    <property type="entry name" value="DUF502"/>
    <property type="match status" value="1"/>
</dbReference>
<evidence type="ECO:0000313" key="2">
    <source>
        <dbReference type="EMBL" id="OAI04362.1"/>
    </source>
</evidence>